<dbReference type="InterPro" id="IPR031915">
    <property type="entry name" value="Clr2_N"/>
</dbReference>
<dbReference type="GO" id="GO:0031934">
    <property type="term" value="C:mating-type region heterochromatin"/>
    <property type="evidence" value="ECO:0007669"/>
    <property type="project" value="TreeGrafter"/>
</dbReference>
<gene>
    <name evidence="2" type="ORF">EIP91_007666</name>
</gene>
<protein>
    <recommendedName>
        <fullName evidence="1">Cryptic loci regulator 2 N-terminal domain-containing protein</fullName>
    </recommendedName>
</protein>
<proteinExistence type="predicted"/>
<reference evidence="2 3" key="1">
    <citation type="submission" date="2018-11" db="EMBL/GenBank/DDBJ databases">
        <title>Genome assembly of Steccherinum ochraceum LE-BIN_3174, the white-rot fungus of the Steccherinaceae family (The Residual Polyporoid clade, Polyporales, Basidiomycota).</title>
        <authorList>
            <person name="Fedorova T.V."/>
            <person name="Glazunova O.A."/>
            <person name="Landesman E.O."/>
            <person name="Moiseenko K.V."/>
            <person name="Psurtseva N.V."/>
            <person name="Savinova O.S."/>
            <person name="Shakhova N.V."/>
            <person name="Tyazhelova T.V."/>
            <person name="Vasina D.V."/>
        </authorList>
    </citation>
    <scope>NUCLEOTIDE SEQUENCE [LARGE SCALE GENOMIC DNA]</scope>
    <source>
        <strain evidence="2 3">LE-BIN_3174</strain>
    </source>
</reference>
<dbReference type="EMBL" id="RWJN01000415">
    <property type="protein sequence ID" value="TCD61958.1"/>
    <property type="molecule type" value="Genomic_DNA"/>
</dbReference>
<keyword evidence="3" id="KW-1185">Reference proteome</keyword>
<feature type="domain" description="Cryptic loci regulator 2 N-terminal" evidence="1">
    <location>
        <begin position="117"/>
        <end position="182"/>
    </location>
</feature>
<organism evidence="2 3">
    <name type="scientific">Steccherinum ochraceum</name>
    <dbReference type="NCBI Taxonomy" id="92696"/>
    <lineage>
        <taxon>Eukaryota</taxon>
        <taxon>Fungi</taxon>
        <taxon>Dikarya</taxon>
        <taxon>Basidiomycota</taxon>
        <taxon>Agaricomycotina</taxon>
        <taxon>Agaricomycetes</taxon>
        <taxon>Polyporales</taxon>
        <taxon>Steccherinaceae</taxon>
        <taxon>Steccherinum</taxon>
    </lineage>
</organism>
<dbReference type="InterPro" id="IPR038986">
    <property type="entry name" value="Clr2"/>
</dbReference>
<dbReference type="OrthoDB" id="2421327at2759"/>
<sequence length="238" mass="26843">MSTHSTIDDIEYAIRSPHYDAFTEPAQSKLLLIRLRGGATGAIPNASAGRRRSMRLRAMVNRVNAVAEGFVNHYEPAPEEDVMRWKRGLGQLAVKHYIKGEMKKRGRQLQTHPDRSVLVDFPAGYTLYVHLKGPANDPRKDCYLLHSTIAHRFRSPAEFFLHLIWLMKGKPWGRDKCECKYCKPKRTQTEIGEQYDTGYVRKPRITPPTTRRGGSSAEEIVGGLEDEGALTCASTSST</sequence>
<name>A0A4R0RE80_9APHY</name>
<dbReference type="PANTHER" id="PTHR38046">
    <property type="entry name" value="CRYPTIC LOCI REGULATOR 2"/>
    <property type="match status" value="1"/>
</dbReference>
<evidence type="ECO:0000313" key="3">
    <source>
        <dbReference type="Proteomes" id="UP000292702"/>
    </source>
</evidence>
<dbReference type="STRING" id="92696.A0A4R0RE80"/>
<dbReference type="GO" id="GO:0030466">
    <property type="term" value="P:silent mating-type cassette heterochromatin formation"/>
    <property type="evidence" value="ECO:0007669"/>
    <property type="project" value="TreeGrafter"/>
</dbReference>
<dbReference type="Pfam" id="PF16761">
    <property type="entry name" value="Clr2_transil"/>
    <property type="match status" value="1"/>
</dbReference>
<comment type="caution">
    <text evidence="2">The sequence shown here is derived from an EMBL/GenBank/DDBJ whole genome shotgun (WGS) entry which is preliminary data.</text>
</comment>
<evidence type="ECO:0000259" key="1">
    <source>
        <dbReference type="Pfam" id="PF16761"/>
    </source>
</evidence>
<dbReference type="GO" id="GO:0070824">
    <property type="term" value="C:SHREC complex"/>
    <property type="evidence" value="ECO:0007669"/>
    <property type="project" value="InterPro"/>
</dbReference>
<accession>A0A4R0RE80</accession>
<dbReference type="PANTHER" id="PTHR38046:SF1">
    <property type="entry name" value="CRYPTIC LOCI REGULATOR 2"/>
    <property type="match status" value="1"/>
</dbReference>
<evidence type="ECO:0000313" key="2">
    <source>
        <dbReference type="EMBL" id="TCD61958.1"/>
    </source>
</evidence>
<dbReference type="GO" id="GO:0033553">
    <property type="term" value="C:rDNA heterochromatin"/>
    <property type="evidence" value="ECO:0007669"/>
    <property type="project" value="TreeGrafter"/>
</dbReference>
<dbReference type="Proteomes" id="UP000292702">
    <property type="component" value="Unassembled WGS sequence"/>
</dbReference>
<dbReference type="AlphaFoldDB" id="A0A4R0RE80"/>